<accession>A0ABP0D1P0</accession>
<keyword evidence="4" id="KW-0479">Metal-binding</keyword>
<name>A0ABP0D1P0_9PEZI</name>
<dbReference type="PANTHER" id="PTHR31238">
    <property type="entry name" value="GERMIN-LIKE PROTEIN SUBFAMILY 3 MEMBER 3"/>
    <property type="match status" value="1"/>
</dbReference>
<organism evidence="7 8">
    <name type="scientific">Sporothrix bragantina</name>
    <dbReference type="NCBI Taxonomy" id="671064"/>
    <lineage>
        <taxon>Eukaryota</taxon>
        <taxon>Fungi</taxon>
        <taxon>Dikarya</taxon>
        <taxon>Ascomycota</taxon>
        <taxon>Pezizomycotina</taxon>
        <taxon>Sordariomycetes</taxon>
        <taxon>Sordariomycetidae</taxon>
        <taxon>Ophiostomatales</taxon>
        <taxon>Ophiostomataceae</taxon>
        <taxon>Sporothrix</taxon>
    </lineage>
</organism>
<protein>
    <recommendedName>
        <fullName evidence="6">Cupin type-1 domain-containing protein</fullName>
    </recommendedName>
</protein>
<keyword evidence="3" id="KW-0964">Secreted</keyword>
<reference evidence="7 8" key="1">
    <citation type="submission" date="2024-01" db="EMBL/GenBank/DDBJ databases">
        <authorList>
            <person name="Allen C."/>
            <person name="Tagirdzhanova G."/>
        </authorList>
    </citation>
    <scope>NUCLEOTIDE SEQUENCE [LARGE SCALE GENOMIC DNA]</scope>
</reference>
<evidence type="ECO:0000259" key="6">
    <source>
        <dbReference type="SMART" id="SM00835"/>
    </source>
</evidence>
<dbReference type="SUPFAM" id="SSF51182">
    <property type="entry name" value="RmlC-like cupins"/>
    <property type="match status" value="1"/>
</dbReference>
<comment type="caution">
    <text evidence="7">The sequence shown here is derived from an EMBL/GenBank/DDBJ whole genome shotgun (WGS) entry which is preliminary data.</text>
</comment>
<evidence type="ECO:0000313" key="8">
    <source>
        <dbReference type="Proteomes" id="UP001642406"/>
    </source>
</evidence>
<gene>
    <name evidence="7" type="ORF">SBRCBS47491_009840</name>
</gene>
<dbReference type="Pfam" id="PF00190">
    <property type="entry name" value="Cupin_1"/>
    <property type="match status" value="1"/>
</dbReference>
<dbReference type="InterPro" id="IPR001929">
    <property type="entry name" value="Germin"/>
</dbReference>
<dbReference type="InterPro" id="IPR014710">
    <property type="entry name" value="RmlC-like_jellyroll"/>
</dbReference>
<dbReference type="Gene3D" id="2.60.120.10">
    <property type="entry name" value="Jelly Rolls"/>
    <property type="match status" value="1"/>
</dbReference>
<proteinExistence type="inferred from homology"/>
<dbReference type="SMART" id="SM00835">
    <property type="entry name" value="Cupin_1"/>
    <property type="match status" value="1"/>
</dbReference>
<dbReference type="InterPro" id="IPR011051">
    <property type="entry name" value="RmlC_Cupin_sf"/>
</dbReference>
<evidence type="ECO:0000256" key="3">
    <source>
        <dbReference type="ARBA" id="ARBA00022525"/>
    </source>
</evidence>
<dbReference type="PROSITE" id="PS00725">
    <property type="entry name" value="GERMIN"/>
    <property type="match status" value="1"/>
</dbReference>
<dbReference type="Proteomes" id="UP001642406">
    <property type="component" value="Unassembled WGS sequence"/>
</dbReference>
<comment type="similarity">
    <text evidence="2">Belongs to the germin family.</text>
</comment>
<keyword evidence="5" id="KW-0464">Manganese</keyword>
<sequence>MLAATASDRFALLPDDAQFIFDFNQPQAATGQGGELIVANRKTFPALVGTGSGVAVGFVKPCGINTFHVHPRSAELLIVVEGRLVTEMVPENGVLDASGGRRMIQTEIGPFQMTPFYQGSLHTQFNPDCTNTTFLSFFASEDVGTGQVLDETFAFTNDVIEAAFGGTIAGANIDVVRQAIPPSIALGVEQCLQQCGIQKRST</sequence>
<evidence type="ECO:0000313" key="7">
    <source>
        <dbReference type="EMBL" id="CAK7237035.1"/>
    </source>
</evidence>
<evidence type="ECO:0000256" key="5">
    <source>
        <dbReference type="ARBA" id="ARBA00023211"/>
    </source>
</evidence>
<dbReference type="InterPro" id="IPR006045">
    <property type="entry name" value="Cupin_1"/>
</dbReference>
<keyword evidence="8" id="KW-1185">Reference proteome</keyword>
<evidence type="ECO:0000256" key="1">
    <source>
        <dbReference type="ARBA" id="ARBA00004613"/>
    </source>
</evidence>
<evidence type="ECO:0000256" key="4">
    <source>
        <dbReference type="ARBA" id="ARBA00022723"/>
    </source>
</evidence>
<feature type="domain" description="Cupin type-1" evidence="6">
    <location>
        <begin position="21"/>
        <end position="174"/>
    </location>
</feature>
<comment type="subcellular location">
    <subcellularLocation>
        <location evidence="1">Secreted</location>
    </subcellularLocation>
</comment>
<evidence type="ECO:0000256" key="2">
    <source>
        <dbReference type="ARBA" id="ARBA00007456"/>
    </source>
</evidence>
<dbReference type="EMBL" id="CAWUHC010000173">
    <property type="protein sequence ID" value="CAK7237035.1"/>
    <property type="molecule type" value="Genomic_DNA"/>
</dbReference>
<dbReference type="CDD" id="cd02241">
    <property type="entry name" value="cupin_OxOx"/>
    <property type="match status" value="1"/>
</dbReference>
<dbReference type="InterPro" id="IPR019780">
    <property type="entry name" value="Germin_Mn-BS"/>
</dbReference>